<evidence type="ECO:0000259" key="1">
    <source>
        <dbReference type="Pfam" id="PF20516"/>
    </source>
</evidence>
<dbReference type="InterPro" id="IPR046797">
    <property type="entry name" value="PDDEXK_12"/>
</dbReference>
<evidence type="ECO:0000313" key="2">
    <source>
        <dbReference type="EMBL" id="KAF2106054.1"/>
    </source>
</evidence>
<proteinExistence type="predicted"/>
<dbReference type="Pfam" id="PF20516">
    <property type="entry name" value="PDDEXK_12"/>
    <property type="match status" value="1"/>
</dbReference>
<name>A0A6A5YH54_9PLEO</name>
<dbReference type="OrthoDB" id="4161186at2759"/>
<keyword evidence="3" id="KW-1185">Reference proteome</keyword>
<protein>
    <recommendedName>
        <fullName evidence="1">PD-(D/E)XK nuclease-like domain-containing protein</fullName>
    </recommendedName>
</protein>
<feature type="domain" description="PD-(D/E)XK nuclease-like" evidence="1">
    <location>
        <begin position="9"/>
        <end position="259"/>
    </location>
</feature>
<organism evidence="2 3">
    <name type="scientific">Lophiotrema nucula</name>
    <dbReference type="NCBI Taxonomy" id="690887"/>
    <lineage>
        <taxon>Eukaryota</taxon>
        <taxon>Fungi</taxon>
        <taxon>Dikarya</taxon>
        <taxon>Ascomycota</taxon>
        <taxon>Pezizomycotina</taxon>
        <taxon>Dothideomycetes</taxon>
        <taxon>Pleosporomycetidae</taxon>
        <taxon>Pleosporales</taxon>
        <taxon>Lophiotremataceae</taxon>
        <taxon>Lophiotrema</taxon>
    </lineage>
</organism>
<dbReference type="EMBL" id="ML977367">
    <property type="protein sequence ID" value="KAF2106054.1"/>
    <property type="molecule type" value="Genomic_DNA"/>
</dbReference>
<evidence type="ECO:0000313" key="3">
    <source>
        <dbReference type="Proteomes" id="UP000799770"/>
    </source>
</evidence>
<dbReference type="Proteomes" id="UP000799770">
    <property type="component" value="Unassembled WGS sequence"/>
</dbReference>
<sequence length="288" mass="32968">MLRPRPKDFDRQDDRPADSDELANVWRKVKNIFINARDCKKGNRDENAWCYDVVWPLLLLAIALYGDKRWWLQSVQTQSIESAYLSTVPAPNGKDKAIDRKTDFVLAYSHRHHELSALYERLRAANHDVISHTTDPFTKRTALFSGLEVKPDYGNLTEAELQMSIWMAASLRKKQELATAAGVPYKSLPDLVEPAVAVVGHQHYIYYAFQQDDFVDGQRGVHVLGPESDRFDALKTDSIRGIFRLLRLYGNLLRYGMDEEENGYWGRFFKPVLENMAKSERAGAALSS</sequence>
<gene>
    <name evidence="2" type="ORF">BDV96DRAFT_339319</name>
</gene>
<reference evidence="2" key="1">
    <citation type="journal article" date="2020" name="Stud. Mycol.">
        <title>101 Dothideomycetes genomes: a test case for predicting lifestyles and emergence of pathogens.</title>
        <authorList>
            <person name="Haridas S."/>
            <person name="Albert R."/>
            <person name="Binder M."/>
            <person name="Bloem J."/>
            <person name="Labutti K."/>
            <person name="Salamov A."/>
            <person name="Andreopoulos B."/>
            <person name="Baker S."/>
            <person name="Barry K."/>
            <person name="Bills G."/>
            <person name="Bluhm B."/>
            <person name="Cannon C."/>
            <person name="Castanera R."/>
            <person name="Culley D."/>
            <person name="Daum C."/>
            <person name="Ezra D."/>
            <person name="Gonzalez J."/>
            <person name="Henrissat B."/>
            <person name="Kuo A."/>
            <person name="Liang C."/>
            <person name="Lipzen A."/>
            <person name="Lutzoni F."/>
            <person name="Magnuson J."/>
            <person name="Mondo S."/>
            <person name="Nolan M."/>
            <person name="Ohm R."/>
            <person name="Pangilinan J."/>
            <person name="Park H.-J."/>
            <person name="Ramirez L."/>
            <person name="Alfaro M."/>
            <person name="Sun H."/>
            <person name="Tritt A."/>
            <person name="Yoshinaga Y."/>
            <person name="Zwiers L.-H."/>
            <person name="Turgeon B."/>
            <person name="Goodwin S."/>
            <person name="Spatafora J."/>
            <person name="Crous P."/>
            <person name="Grigoriev I."/>
        </authorList>
    </citation>
    <scope>NUCLEOTIDE SEQUENCE</scope>
    <source>
        <strain evidence="2">CBS 627.86</strain>
    </source>
</reference>
<dbReference type="AlphaFoldDB" id="A0A6A5YH54"/>
<accession>A0A6A5YH54</accession>